<proteinExistence type="predicted"/>
<dbReference type="Proteomes" id="UP000178495">
    <property type="component" value="Unassembled WGS sequence"/>
</dbReference>
<evidence type="ECO:0000313" key="2">
    <source>
        <dbReference type="Proteomes" id="UP000178495"/>
    </source>
</evidence>
<organism evidence="1 2">
    <name type="scientific">Candidatus Liptonbacteria bacterium RIFCSPLOWO2_01_FULL_56_20</name>
    <dbReference type="NCBI Taxonomy" id="1798652"/>
    <lineage>
        <taxon>Bacteria</taxon>
        <taxon>Candidatus Liptoniibacteriota</taxon>
    </lineage>
</organism>
<protein>
    <submittedName>
        <fullName evidence="1">Uncharacterized protein</fullName>
    </submittedName>
</protein>
<comment type="caution">
    <text evidence="1">The sequence shown here is derived from an EMBL/GenBank/DDBJ whole genome shotgun (WGS) entry which is preliminary data.</text>
</comment>
<accession>A0A1G2CIT3</accession>
<dbReference type="EMBL" id="MHLC01000029">
    <property type="protein sequence ID" value="OGZ00660.1"/>
    <property type="molecule type" value="Genomic_DNA"/>
</dbReference>
<gene>
    <name evidence="1" type="ORF">A3A43_02005</name>
</gene>
<evidence type="ECO:0000313" key="1">
    <source>
        <dbReference type="EMBL" id="OGZ00660.1"/>
    </source>
</evidence>
<reference evidence="1 2" key="1">
    <citation type="journal article" date="2016" name="Nat. Commun.">
        <title>Thousands of microbial genomes shed light on interconnected biogeochemical processes in an aquifer system.</title>
        <authorList>
            <person name="Anantharaman K."/>
            <person name="Brown C.T."/>
            <person name="Hug L.A."/>
            <person name="Sharon I."/>
            <person name="Castelle C.J."/>
            <person name="Probst A.J."/>
            <person name="Thomas B.C."/>
            <person name="Singh A."/>
            <person name="Wilkins M.J."/>
            <person name="Karaoz U."/>
            <person name="Brodie E.L."/>
            <person name="Williams K.H."/>
            <person name="Hubbard S.S."/>
            <person name="Banfield J.F."/>
        </authorList>
    </citation>
    <scope>NUCLEOTIDE SEQUENCE [LARGE SCALE GENOMIC DNA]</scope>
</reference>
<dbReference type="STRING" id="1798652.A3A43_02005"/>
<dbReference type="AlphaFoldDB" id="A0A1G2CIT3"/>
<sequence length="105" mass="11732">MVPHGQDKPSERAGFLLDSAQQSRYNKASICVVRADKVDTEVAMPKLTVNVSRFVLWELDQLSGGILGKNPGEVAEFFIRQALFREAPTLHKQLAIREQAPKKRG</sequence>
<name>A0A1G2CIT3_9BACT</name>